<dbReference type="Gene3D" id="3.40.50.300">
    <property type="entry name" value="P-loop containing nucleotide triphosphate hydrolases"/>
    <property type="match status" value="2"/>
</dbReference>
<sequence>MPPLLELAGATKRFGPTLALAGVDFDLERGEVHALLGENGAGKSTALGLMYGVTTPDEGEVRIGGTPVHLGSIAQAQAQGVSCVFQELSLAEGLSVAENIFAGRAPQRGGWIDWTRLRREARTLLDDFEMTIDVRARVGDLPVGARQVVEIAKALSLDAKILLLDEPTSALAPDEKQALFRLIRRLTARGLGVVYVSHHLSEVLDIADRITVFRDGRRVSCRNAAETTEAEIVEDMVGRKLGETASGPARIPGAEIARLEGVHLTGRLDGIDLALRQGEIVGLAGLLGSGAPDIGEVLAGLARPTVGTITLDGHSHSPRGFRAALARGVGFVPQDRKTEGLFLDMSLRGNLIAAALPAHSRLGLLSTARARATSDRAIRDFSIRTPDDRPAMASLSGGNQQKVMLAKWLATGPRLLVVNEPTKGVDIRSKRQIHDSLRSAAEAGVSVLVISSDFPELIEISDRVLVVRKGRIAGALGKGTEAELIALASGAAETTNTEAVQ</sequence>
<evidence type="ECO:0000256" key="5">
    <source>
        <dbReference type="ARBA" id="ARBA00022737"/>
    </source>
</evidence>
<dbReference type="RefSeq" id="WP_176445225.1">
    <property type="nucleotide sequence ID" value="NZ_FXYF01000012.1"/>
</dbReference>
<evidence type="ECO:0000256" key="8">
    <source>
        <dbReference type="ARBA" id="ARBA00022967"/>
    </source>
</evidence>
<evidence type="ECO:0000256" key="9">
    <source>
        <dbReference type="ARBA" id="ARBA00023136"/>
    </source>
</evidence>
<dbReference type="SMART" id="SM00382">
    <property type="entry name" value="AAA"/>
    <property type="match status" value="2"/>
</dbReference>
<dbReference type="GO" id="GO:0005886">
    <property type="term" value="C:plasma membrane"/>
    <property type="evidence" value="ECO:0007669"/>
    <property type="project" value="UniProtKB-SubCell"/>
</dbReference>
<dbReference type="PROSITE" id="PS50893">
    <property type="entry name" value="ABC_TRANSPORTER_2"/>
    <property type="match status" value="2"/>
</dbReference>
<dbReference type="InterPro" id="IPR027417">
    <property type="entry name" value="P-loop_NTPase"/>
</dbReference>
<dbReference type="GO" id="GO:0005524">
    <property type="term" value="F:ATP binding"/>
    <property type="evidence" value="ECO:0007669"/>
    <property type="project" value="UniProtKB-KW"/>
</dbReference>
<reference evidence="11 12" key="1">
    <citation type="submission" date="2017-05" db="EMBL/GenBank/DDBJ databases">
        <authorList>
            <person name="Song R."/>
            <person name="Chenine A.L."/>
            <person name="Ruprecht R.M."/>
        </authorList>
    </citation>
    <scope>NUCLEOTIDE SEQUENCE [LARGE SCALE GENOMIC DNA]</scope>
    <source>
        <strain evidence="11 12">CECT 8898</strain>
    </source>
</reference>
<dbReference type="InterPro" id="IPR003439">
    <property type="entry name" value="ABC_transporter-like_ATP-bd"/>
</dbReference>
<evidence type="ECO:0000259" key="10">
    <source>
        <dbReference type="PROSITE" id="PS50893"/>
    </source>
</evidence>
<feature type="domain" description="ABC transporter" evidence="10">
    <location>
        <begin position="251"/>
        <end position="494"/>
    </location>
</feature>
<keyword evidence="5" id="KW-0677">Repeat</keyword>
<name>A0A238KY92_9RHOB</name>
<gene>
    <name evidence="11" type="primary">rbsA_7</name>
    <name evidence="11" type="ORF">MAA8898_03764</name>
</gene>
<organism evidence="11 12">
    <name type="scientific">Maliponia aquimaris</name>
    <dbReference type="NCBI Taxonomy" id="1673631"/>
    <lineage>
        <taxon>Bacteria</taxon>
        <taxon>Pseudomonadati</taxon>
        <taxon>Pseudomonadota</taxon>
        <taxon>Alphaproteobacteria</taxon>
        <taxon>Rhodobacterales</taxon>
        <taxon>Paracoccaceae</taxon>
        <taxon>Maliponia</taxon>
    </lineage>
</organism>
<proteinExistence type="predicted"/>
<evidence type="ECO:0000256" key="3">
    <source>
        <dbReference type="ARBA" id="ARBA00022475"/>
    </source>
</evidence>
<keyword evidence="7 11" id="KW-0067">ATP-binding</keyword>
<feature type="domain" description="ABC transporter" evidence="10">
    <location>
        <begin position="5"/>
        <end position="240"/>
    </location>
</feature>
<dbReference type="Pfam" id="PF00005">
    <property type="entry name" value="ABC_tran"/>
    <property type="match status" value="2"/>
</dbReference>
<keyword evidence="12" id="KW-1185">Reference proteome</keyword>
<keyword evidence="11" id="KW-0378">Hydrolase</keyword>
<keyword evidence="9" id="KW-0472">Membrane</keyword>
<evidence type="ECO:0000256" key="2">
    <source>
        <dbReference type="ARBA" id="ARBA00022448"/>
    </source>
</evidence>
<evidence type="ECO:0000256" key="4">
    <source>
        <dbReference type="ARBA" id="ARBA00022597"/>
    </source>
</evidence>
<keyword evidence="2" id="KW-0813">Transport</keyword>
<dbReference type="CDD" id="cd03216">
    <property type="entry name" value="ABC_Carb_Monos_I"/>
    <property type="match status" value="1"/>
</dbReference>
<dbReference type="FunFam" id="3.40.50.300:FF:000127">
    <property type="entry name" value="Ribose import ATP-binding protein RbsA"/>
    <property type="match status" value="1"/>
</dbReference>
<dbReference type="CDD" id="cd03215">
    <property type="entry name" value="ABC_Carb_Monos_II"/>
    <property type="match status" value="1"/>
</dbReference>
<dbReference type="AlphaFoldDB" id="A0A238KY92"/>
<dbReference type="PANTHER" id="PTHR43790">
    <property type="entry name" value="CARBOHYDRATE TRANSPORT ATP-BINDING PROTEIN MG119-RELATED"/>
    <property type="match status" value="1"/>
</dbReference>
<protein>
    <submittedName>
        <fullName evidence="11">Ribose import ATP-binding protein RbsA</fullName>
        <ecNumber evidence="11">3.6.3.17</ecNumber>
    </submittedName>
</protein>
<evidence type="ECO:0000313" key="11">
    <source>
        <dbReference type="EMBL" id="SMX47814.1"/>
    </source>
</evidence>
<evidence type="ECO:0000256" key="6">
    <source>
        <dbReference type="ARBA" id="ARBA00022741"/>
    </source>
</evidence>
<dbReference type="GO" id="GO:0016887">
    <property type="term" value="F:ATP hydrolysis activity"/>
    <property type="evidence" value="ECO:0007669"/>
    <property type="project" value="InterPro"/>
</dbReference>
<evidence type="ECO:0000256" key="1">
    <source>
        <dbReference type="ARBA" id="ARBA00004202"/>
    </source>
</evidence>
<dbReference type="EMBL" id="FXYF01000012">
    <property type="protein sequence ID" value="SMX47814.1"/>
    <property type="molecule type" value="Genomic_DNA"/>
</dbReference>
<dbReference type="InterPro" id="IPR003593">
    <property type="entry name" value="AAA+_ATPase"/>
</dbReference>
<evidence type="ECO:0000256" key="7">
    <source>
        <dbReference type="ARBA" id="ARBA00022840"/>
    </source>
</evidence>
<comment type="subcellular location">
    <subcellularLocation>
        <location evidence="1">Cell membrane</location>
        <topology evidence="1">Peripheral membrane protein</topology>
    </subcellularLocation>
</comment>
<accession>A0A238KY92</accession>
<dbReference type="InterPro" id="IPR017871">
    <property type="entry name" value="ABC_transporter-like_CS"/>
</dbReference>
<dbReference type="PROSITE" id="PS00211">
    <property type="entry name" value="ABC_TRANSPORTER_1"/>
    <property type="match status" value="1"/>
</dbReference>
<dbReference type="InterPro" id="IPR050107">
    <property type="entry name" value="ABC_carbohydrate_import_ATPase"/>
</dbReference>
<keyword evidence="3" id="KW-1003">Cell membrane</keyword>
<dbReference type="PANTHER" id="PTHR43790:SF9">
    <property type="entry name" value="GALACTOFURANOSE TRANSPORTER ATP-BINDING PROTEIN YTFR"/>
    <property type="match status" value="1"/>
</dbReference>
<dbReference type="SUPFAM" id="SSF52540">
    <property type="entry name" value="P-loop containing nucleoside triphosphate hydrolases"/>
    <property type="match status" value="2"/>
</dbReference>
<evidence type="ECO:0000313" key="12">
    <source>
        <dbReference type="Proteomes" id="UP000207598"/>
    </source>
</evidence>
<keyword evidence="4" id="KW-0762">Sugar transport</keyword>
<keyword evidence="8" id="KW-1278">Translocase</keyword>
<dbReference type="Proteomes" id="UP000207598">
    <property type="component" value="Unassembled WGS sequence"/>
</dbReference>
<keyword evidence="6" id="KW-0547">Nucleotide-binding</keyword>
<dbReference type="EC" id="3.6.3.17" evidence="11"/>